<name>A0A2G3PNB2_WILMA</name>
<organism evidence="1 2">
    <name type="scientific">Williamsia marianensis</name>
    <dbReference type="NCBI Taxonomy" id="85044"/>
    <lineage>
        <taxon>Bacteria</taxon>
        <taxon>Bacillati</taxon>
        <taxon>Actinomycetota</taxon>
        <taxon>Actinomycetes</taxon>
        <taxon>Mycobacteriales</taxon>
        <taxon>Nocardiaceae</taxon>
        <taxon>Williamsia</taxon>
    </lineage>
</organism>
<accession>A0A2G3PNB2</accession>
<evidence type="ECO:0000313" key="2">
    <source>
        <dbReference type="Proteomes" id="UP000225108"/>
    </source>
</evidence>
<dbReference type="RefSeq" id="WP_099382610.1">
    <property type="nucleotide sequence ID" value="NZ_PEBD01000008.1"/>
</dbReference>
<evidence type="ECO:0000313" key="1">
    <source>
        <dbReference type="EMBL" id="PHV66572.1"/>
    </source>
</evidence>
<proteinExistence type="predicted"/>
<protein>
    <submittedName>
        <fullName evidence="1">Uncharacterized protein</fullName>
    </submittedName>
</protein>
<comment type="caution">
    <text evidence="1">The sequence shown here is derived from an EMBL/GenBank/DDBJ whole genome shotgun (WGS) entry which is preliminary data.</text>
</comment>
<dbReference type="EMBL" id="PEBD01000008">
    <property type="protein sequence ID" value="PHV66572.1"/>
    <property type="molecule type" value="Genomic_DNA"/>
</dbReference>
<gene>
    <name evidence="1" type="ORF">CSW57_09665</name>
</gene>
<sequence>MDKQNVTVMQRFWRAVKEFAAGVNAASALAHNKTPSEESVARVRQREFWEVEIGDRFATRDTCSH</sequence>
<dbReference type="AlphaFoldDB" id="A0A2G3PNB2"/>
<reference evidence="1 2" key="1">
    <citation type="submission" date="2017-10" db="EMBL/GenBank/DDBJ databases">
        <title>The draft genome sequence of Williamsia sp. BULT 1.1 isolated from the semi-arid grassland soils from South Africa.</title>
        <authorList>
            <person name="Kabwe M.H."/>
            <person name="Govender N."/>
            <person name="Mutseka Lunga P."/>
            <person name="Vikram S."/>
            <person name="Makhalanyane T.P."/>
        </authorList>
    </citation>
    <scope>NUCLEOTIDE SEQUENCE [LARGE SCALE GENOMIC DNA]</scope>
    <source>
        <strain evidence="1 2">BULT 1.1</strain>
    </source>
</reference>
<dbReference type="Proteomes" id="UP000225108">
    <property type="component" value="Unassembled WGS sequence"/>
</dbReference>